<dbReference type="Proteomes" id="UP000015088">
    <property type="component" value="Segment"/>
</dbReference>
<organism evidence="1 2">
    <name type="scientific">Enterococcus phage IMEEF1</name>
    <dbReference type="NCBI Taxonomy" id="1351735"/>
    <lineage>
        <taxon>Viruses</taxon>
        <taxon>Duplodnaviria</taxon>
        <taxon>Heunggongvirae</taxon>
        <taxon>Uroviricota</taxon>
        <taxon>Caudoviricetes</taxon>
        <taxon>Saphexavirus</taxon>
        <taxon>Saphexavirus IMEEF1</taxon>
    </lineage>
</organism>
<proteinExistence type="predicted"/>
<dbReference type="KEGG" id="vg:40079817"/>
<evidence type="ECO:0000313" key="1">
    <source>
        <dbReference type="EMBL" id="AGR49029.1"/>
    </source>
</evidence>
<protein>
    <submittedName>
        <fullName evidence="1">Uncharacterized protein</fullName>
    </submittedName>
</protein>
<evidence type="ECO:0000313" key="2">
    <source>
        <dbReference type="Proteomes" id="UP000015088"/>
    </source>
</evidence>
<dbReference type="OrthoDB" id="15724at10239"/>
<sequence>MKFKVGDTVTVRKDLKTGWYGDELVVPEMLVLAGKEVEVKRICESDNTLLIVGSTWNWTPEMFEEKTSEITLEIGYRYLADTHVRTSSQTVTNDDYAYENACEQFLEEYMKDYDYVEGVDICFVREAFDNA</sequence>
<dbReference type="EMBL" id="KF192053">
    <property type="protein sequence ID" value="AGR49029.1"/>
    <property type="molecule type" value="Genomic_DNA"/>
</dbReference>
<dbReference type="RefSeq" id="YP_009603929.1">
    <property type="nucleotide sequence ID" value="NC_041959.1"/>
</dbReference>
<keyword evidence="2" id="KW-1185">Reference proteome</keyword>
<name>S5MEJ4_9CAUD</name>
<dbReference type="GeneID" id="40079817"/>
<reference evidence="1 2" key="1">
    <citation type="journal article" date="2013" name="PLoS ONE">
        <title>Characterization of Enterococcus faecalis Phage IME-EF1 and Its Endolysin.</title>
        <authorList>
            <person name="Zhang W."/>
            <person name="Mi Z."/>
            <person name="Yin X."/>
            <person name="Fan H."/>
            <person name="An X."/>
            <person name="Zhang Z."/>
            <person name="Chen J."/>
            <person name="Tong Y."/>
        </authorList>
    </citation>
    <scope>NUCLEOTIDE SEQUENCE [LARGE SCALE GENOMIC DNA]</scope>
</reference>
<accession>S5MEJ4</accession>